<comment type="caution">
    <text evidence="1">The sequence shown here is derived from an EMBL/GenBank/DDBJ whole genome shotgun (WGS) entry which is preliminary data.</text>
</comment>
<proteinExistence type="predicted"/>
<gene>
    <name evidence="1" type="ORF">QAD02_000993</name>
</gene>
<accession>A0ACC2NF69</accession>
<keyword evidence="2" id="KW-1185">Reference proteome</keyword>
<protein>
    <submittedName>
        <fullName evidence="1">Uncharacterized protein</fullName>
    </submittedName>
</protein>
<reference evidence="1" key="1">
    <citation type="submission" date="2023-04" db="EMBL/GenBank/DDBJ databases">
        <title>A chromosome-level genome assembly of the parasitoid wasp Eretmocerus hayati.</title>
        <authorList>
            <person name="Zhong Y."/>
            <person name="Liu S."/>
            <person name="Liu Y."/>
        </authorList>
    </citation>
    <scope>NUCLEOTIDE SEQUENCE</scope>
    <source>
        <strain evidence="1">ZJU_SS_LIU_2023</strain>
    </source>
</reference>
<evidence type="ECO:0000313" key="2">
    <source>
        <dbReference type="Proteomes" id="UP001239111"/>
    </source>
</evidence>
<name>A0ACC2NF69_9HYME</name>
<dbReference type="Proteomes" id="UP001239111">
    <property type="component" value="Chromosome 3"/>
</dbReference>
<sequence length="159" mass="17484">MKNPGSSCIKLGPSCESVQLLSLSAAELISKRRRRRKGQHNKQQVDILDRRRDEISASIRHRRLLAVAAEATSTLTSSPPPLLPPPPPHPGPAFDEKSNRQTADPIIISPLLSLTLTSSIPFTLTSQKITSSSSFSSRRNSVIPIRIHRRSCRSLVTCC</sequence>
<organism evidence="1 2">
    <name type="scientific">Eretmocerus hayati</name>
    <dbReference type="NCBI Taxonomy" id="131215"/>
    <lineage>
        <taxon>Eukaryota</taxon>
        <taxon>Metazoa</taxon>
        <taxon>Ecdysozoa</taxon>
        <taxon>Arthropoda</taxon>
        <taxon>Hexapoda</taxon>
        <taxon>Insecta</taxon>
        <taxon>Pterygota</taxon>
        <taxon>Neoptera</taxon>
        <taxon>Endopterygota</taxon>
        <taxon>Hymenoptera</taxon>
        <taxon>Apocrita</taxon>
        <taxon>Proctotrupomorpha</taxon>
        <taxon>Chalcidoidea</taxon>
        <taxon>Aphelinidae</taxon>
        <taxon>Aphelininae</taxon>
        <taxon>Eretmocerus</taxon>
    </lineage>
</organism>
<dbReference type="EMBL" id="CM056743">
    <property type="protein sequence ID" value="KAJ8669734.1"/>
    <property type="molecule type" value="Genomic_DNA"/>
</dbReference>
<evidence type="ECO:0000313" key="1">
    <source>
        <dbReference type="EMBL" id="KAJ8669734.1"/>
    </source>
</evidence>